<name>G3I9G5_CRIGR</name>
<keyword evidence="3" id="KW-0699">rRNA-binding</keyword>
<evidence type="ECO:0000256" key="4">
    <source>
        <dbReference type="ARBA" id="ARBA00022771"/>
    </source>
</evidence>
<reference evidence="14" key="1">
    <citation type="journal article" date="2011" name="Nat. Biotechnol.">
        <title>The genomic sequence of the Chinese hamster ovary (CHO)-K1 cell line.</title>
        <authorList>
            <person name="Xu X."/>
            <person name="Nagarajan H."/>
            <person name="Lewis N.E."/>
            <person name="Pan S."/>
            <person name="Cai Z."/>
            <person name="Liu X."/>
            <person name="Chen W."/>
            <person name="Xie M."/>
            <person name="Wang W."/>
            <person name="Hammond S."/>
            <person name="Andersen M.R."/>
            <person name="Neff N."/>
            <person name="Passarelli B."/>
            <person name="Koh W."/>
            <person name="Fan H.C."/>
            <person name="Wang J."/>
            <person name="Gui Y."/>
            <person name="Lee K.H."/>
            <person name="Betenbaugh M.J."/>
            <person name="Quake S.R."/>
            <person name="Famili I."/>
            <person name="Palsson B.O."/>
            <person name="Wang J."/>
        </authorList>
    </citation>
    <scope>NUCLEOTIDE SEQUENCE [LARGE SCALE GENOMIC DNA]</scope>
    <source>
        <strain evidence="14">CHO K1 cell line</strain>
    </source>
</reference>
<dbReference type="InterPro" id="IPR001569">
    <property type="entry name" value="Ribosomal_eL37"/>
</dbReference>
<evidence type="ECO:0000256" key="10">
    <source>
        <dbReference type="ARBA" id="ARBA00035332"/>
    </source>
</evidence>
<keyword evidence="4" id="KW-0863">Zinc-finger</keyword>
<dbReference type="PROSITE" id="PS01077">
    <property type="entry name" value="RIBOSOMAL_L37E"/>
    <property type="match status" value="1"/>
</dbReference>
<evidence type="ECO:0000259" key="12">
    <source>
        <dbReference type="PROSITE" id="PS50076"/>
    </source>
</evidence>
<dbReference type="EMBL" id="JH001603">
    <property type="protein sequence ID" value="EGW13354.1"/>
    <property type="molecule type" value="Genomic_DNA"/>
</dbReference>
<dbReference type="SUPFAM" id="SSF46565">
    <property type="entry name" value="Chaperone J-domain"/>
    <property type="match status" value="1"/>
</dbReference>
<feature type="region of interest" description="Disordered" evidence="11">
    <location>
        <begin position="249"/>
        <end position="354"/>
    </location>
</feature>
<dbReference type="SMART" id="SM00271">
    <property type="entry name" value="DnaJ"/>
    <property type="match status" value="1"/>
</dbReference>
<dbReference type="InterPro" id="IPR001623">
    <property type="entry name" value="DnaJ_domain"/>
</dbReference>
<evidence type="ECO:0000256" key="11">
    <source>
        <dbReference type="SAM" id="MobiDB-lite"/>
    </source>
</evidence>
<organism evidence="13 14">
    <name type="scientific">Cricetulus griseus</name>
    <name type="common">Chinese hamster</name>
    <name type="synonym">Cricetulus barabensis griseus</name>
    <dbReference type="NCBI Taxonomy" id="10029"/>
    <lineage>
        <taxon>Eukaryota</taxon>
        <taxon>Metazoa</taxon>
        <taxon>Chordata</taxon>
        <taxon>Craniata</taxon>
        <taxon>Vertebrata</taxon>
        <taxon>Euteleostomi</taxon>
        <taxon>Mammalia</taxon>
        <taxon>Eutheria</taxon>
        <taxon>Euarchontoglires</taxon>
        <taxon>Glires</taxon>
        <taxon>Rodentia</taxon>
        <taxon>Myomorpha</taxon>
        <taxon>Muroidea</taxon>
        <taxon>Cricetidae</taxon>
        <taxon>Cricetinae</taxon>
        <taxon>Cricetulus</taxon>
    </lineage>
</organism>
<dbReference type="GO" id="GO:0030544">
    <property type="term" value="F:Hsp70 protein binding"/>
    <property type="evidence" value="ECO:0007669"/>
    <property type="project" value="InterPro"/>
</dbReference>
<evidence type="ECO:0000256" key="8">
    <source>
        <dbReference type="ARBA" id="ARBA00023186"/>
    </source>
</evidence>
<evidence type="ECO:0000256" key="2">
    <source>
        <dbReference type="ARBA" id="ARBA00022723"/>
    </source>
</evidence>
<dbReference type="GO" id="GO:0008270">
    <property type="term" value="F:zinc ion binding"/>
    <property type="evidence" value="ECO:0007669"/>
    <property type="project" value="UniProtKB-KW"/>
</dbReference>
<evidence type="ECO:0000256" key="5">
    <source>
        <dbReference type="ARBA" id="ARBA00022833"/>
    </source>
</evidence>
<feature type="compositionally biased region" description="Low complexity" evidence="11">
    <location>
        <begin position="276"/>
        <end position="288"/>
    </location>
</feature>
<dbReference type="SUPFAM" id="SSF57829">
    <property type="entry name" value="Zn-binding ribosomal proteins"/>
    <property type="match status" value="1"/>
</dbReference>
<dbReference type="GO" id="GO:0006412">
    <property type="term" value="P:translation"/>
    <property type="evidence" value="ECO:0007669"/>
    <property type="project" value="InterPro"/>
</dbReference>
<dbReference type="PRINTS" id="PR00625">
    <property type="entry name" value="JDOMAIN"/>
</dbReference>
<dbReference type="STRING" id="10029.G3I9G5"/>
<comment type="similarity">
    <text evidence="1">Belongs to the eukaryotic ribosomal protein eL37 family.</text>
</comment>
<sequence>MTKGTSSFGKRRNKTHTLCRRCGSQAYHLQKSTCGKCGYLAKRKRKYRKQALKWHPDKNPENKEEAERKFKQVAEAYEVLSDGGSHFDSPFEFGFTFRNPDDVFREFFGGRDPFSFDFFEDPFDDFFGNRRGSRGNRNRGTGSFFSAFSGFPSFGGGFPAFDTGFTSFGSLGHGGLTSFSSASFGGGGMGNFKSISTSTKIVNGKKITTKRGDAPLVQAYERAWADSGVADENALAEECQRRGQHIPALAHHGPAPATVRVPSPARPPAPSPAPTSAPSSAPSVSTRPQKPPRPAPMAKLVSKSNWEDQEQDRQRVPGNWDAPMTSAGVQKGAGVKHPQSDFSSDSGQRQQKSGLCCCILT</sequence>
<evidence type="ECO:0000313" key="14">
    <source>
        <dbReference type="Proteomes" id="UP000001075"/>
    </source>
</evidence>
<dbReference type="GO" id="GO:0003735">
    <property type="term" value="F:structural constituent of ribosome"/>
    <property type="evidence" value="ECO:0007669"/>
    <property type="project" value="InterPro"/>
</dbReference>
<keyword evidence="8" id="KW-0143">Chaperone</keyword>
<dbReference type="InterPro" id="IPR036869">
    <property type="entry name" value="J_dom_sf"/>
</dbReference>
<keyword evidence="7" id="KW-0689">Ribosomal protein</keyword>
<dbReference type="Pfam" id="PF01907">
    <property type="entry name" value="Ribosomal_L37e"/>
    <property type="match status" value="1"/>
</dbReference>
<dbReference type="Proteomes" id="UP000001075">
    <property type="component" value="Unassembled WGS sequence"/>
</dbReference>
<dbReference type="InterPro" id="IPR043183">
    <property type="entry name" value="DNJB2/6-like"/>
</dbReference>
<dbReference type="InterPro" id="IPR018267">
    <property type="entry name" value="Ribosomal_eL37_CS"/>
</dbReference>
<gene>
    <name evidence="13" type="ORF">I79_020212</name>
</gene>
<dbReference type="GO" id="GO:0022625">
    <property type="term" value="C:cytosolic large ribosomal subunit"/>
    <property type="evidence" value="ECO:0007669"/>
    <property type="project" value="UniProtKB-ARBA"/>
</dbReference>
<feature type="compositionally biased region" description="Low complexity" evidence="11">
    <location>
        <begin position="254"/>
        <end position="263"/>
    </location>
</feature>
<evidence type="ECO:0000256" key="1">
    <source>
        <dbReference type="ARBA" id="ARBA00009805"/>
    </source>
</evidence>
<evidence type="ECO:0000256" key="9">
    <source>
        <dbReference type="ARBA" id="ARBA00023274"/>
    </source>
</evidence>
<dbReference type="CDD" id="cd06257">
    <property type="entry name" value="DnaJ"/>
    <property type="match status" value="1"/>
</dbReference>
<dbReference type="PANTHER" id="PTHR45168:SF4">
    <property type="entry name" value="SIMILAR TO DNAJ HOMOLOG SUBFAMILY B MEMBER 6 (HEAT SHOCK PROTEIN J2) (HSJ-2) (MRJ) (MDJ4)"/>
    <property type="match status" value="1"/>
</dbReference>
<dbReference type="PROSITE" id="PS50076">
    <property type="entry name" value="DNAJ_2"/>
    <property type="match status" value="1"/>
</dbReference>
<keyword evidence="9" id="KW-0687">Ribonucleoprotein</keyword>
<keyword evidence="5" id="KW-0862">Zinc</keyword>
<evidence type="ECO:0000313" key="13">
    <source>
        <dbReference type="EMBL" id="EGW13354.1"/>
    </source>
</evidence>
<dbReference type="FunCoup" id="G3I9G5">
    <property type="interactions" value="2562"/>
</dbReference>
<feature type="compositionally biased region" description="Polar residues" evidence="11">
    <location>
        <begin position="340"/>
        <end position="353"/>
    </location>
</feature>
<keyword evidence="6" id="KW-0694">RNA-binding</keyword>
<evidence type="ECO:0000256" key="7">
    <source>
        <dbReference type="ARBA" id="ARBA00022980"/>
    </source>
</evidence>
<feature type="domain" description="J" evidence="12">
    <location>
        <begin position="25"/>
        <end position="105"/>
    </location>
</feature>
<keyword evidence="2" id="KW-0479">Metal-binding</keyword>
<dbReference type="GO" id="GO:0019843">
    <property type="term" value="F:rRNA binding"/>
    <property type="evidence" value="ECO:0007669"/>
    <property type="project" value="UniProtKB-KW"/>
</dbReference>
<protein>
    <recommendedName>
        <fullName evidence="10">60S ribosomal protein L37</fullName>
    </recommendedName>
</protein>
<evidence type="ECO:0000256" key="3">
    <source>
        <dbReference type="ARBA" id="ARBA00022730"/>
    </source>
</evidence>
<dbReference type="Gene3D" id="2.20.25.30">
    <property type="match status" value="1"/>
</dbReference>
<dbReference type="AlphaFoldDB" id="G3I9G5"/>
<dbReference type="PANTHER" id="PTHR45168">
    <property type="entry name" value="DNAJ HOMOLOG SUBFAMILY B MEMBER 2"/>
    <property type="match status" value="1"/>
</dbReference>
<dbReference type="InterPro" id="IPR011332">
    <property type="entry name" value="Ribosomal_zn-bd"/>
</dbReference>
<dbReference type="InParanoid" id="G3I9G5"/>
<feature type="compositionally biased region" description="Pro residues" evidence="11">
    <location>
        <begin position="264"/>
        <end position="275"/>
    </location>
</feature>
<dbReference type="GO" id="GO:0051082">
    <property type="term" value="F:unfolded protein binding"/>
    <property type="evidence" value="ECO:0007669"/>
    <property type="project" value="InterPro"/>
</dbReference>
<dbReference type="InterPro" id="IPR011331">
    <property type="entry name" value="Ribosomal_eL37/eL43"/>
</dbReference>
<proteinExistence type="inferred from homology"/>
<accession>G3I9G5</accession>
<evidence type="ECO:0000256" key="6">
    <source>
        <dbReference type="ARBA" id="ARBA00022884"/>
    </source>
</evidence>